<protein>
    <submittedName>
        <fullName evidence="1">Uncharacterized protein</fullName>
    </submittedName>
</protein>
<gene>
    <name evidence="1" type="ORF">MTE01_28880</name>
</gene>
<dbReference type="RefSeq" id="WP_141378162.1">
    <property type="nucleotide sequence ID" value="NZ_BJML01000011.1"/>
</dbReference>
<accession>A0A4Y3QQJ3</accession>
<dbReference type="Proteomes" id="UP000319525">
    <property type="component" value="Unassembled WGS sequence"/>
</dbReference>
<dbReference type="AlphaFoldDB" id="A0A4Y3QQJ3"/>
<evidence type="ECO:0000313" key="2">
    <source>
        <dbReference type="Proteomes" id="UP000319525"/>
    </source>
</evidence>
<dbReference type="EMBL" id="BJML01000011">
    <property type="protein sequence ID" value="GEB46943.1"/>
    <property type="molecule type" value="Genomic_DNA"/>
</dbReference>
<organism evidence="1 2">
    <name type="scientific">Microbacterium testaceum</name>
    <name type="common">Aureobacterium testaceum</name>
    <name type="synonym">Brevibacterium testaceum</name>
    <dbReference type="NCBI Taxonomy" id="2033"/>
    <lineage>
        <taxon>Bacteria</taxon>
        <taxon>Bacillati</taxon>
        <taxon>Actinomycetota</taxon>
        <taxon>Actinomycetes</taxon>
        <taxon>Micrococcales</taxon>
        <taxon>Microbacteriaceae</taxon>
        <taxon>Microbacterium</taxon>
    </lineage>
</organism>
<reference evidence="1 2" key="1">
    <citation type="submission" date="2019-06" db="EMBL/GenBank/DDBJ databases">
        <title>Whole genome shotgun sequence of Microbacterium testaceum NBRC 12675.</title>
        <authorList>
            <person name="Hosoyama A."/>
            <person name="Uohara A."/>
            <person name="Ohji S."/>
            <person name="Ichikawa N."/>
        </authorList>
    </citation>
    <scope>NUCLEOTIDE SEQUENCE [LARGE SCALE GENOMIC DNA]</scope>
    <source>
        <strain evidence="1 2">NBRC 12675</strain>
    </source>
</reference>
<dbReference type="GeneID" id="57145571"/>
<evidence type="ECO:0000313" key="1">
    <source>
        <dbReference type="EMBL" id="GEB46943.1"/>
    </source>
</evidence>
<comment type="caution">
    <text evidence="1">The sequence shown here is derived from an EMBL/GenBank/DDBJ whole genome shotgun (WGS) entry which is preliminary data.</text>
</comment>
<name>A0A4Y3QQJ3_MICTE</name>
<sequence length="88" mass="9629">MTTNAPIAAEALAEAIPFDFESLELSVKPSSEWSIRSLDRLERGYITSWLELVLPEKSYAAILDADLKPEAISRLVVAVQRAAGVRGN</sequence>
<proteinExistence type="predicted"/>